<name>A0ABW5E9F7_9GAMM</name>
<accession>A0ABW5E9F7</accession>
<dbReference type="RefSeq" id="WP_265720135.1">
    <property type="nucleotide sequence ID" value="NZ_JAPIVK010000002.1"/>
</dbReference>
<evidence type="ECO:0000313" key="1">
    <source>
        <dbReference type="EMBL" id="MFD2309739.1"/>
    </source>
</evidence>
<sequence length="73" mass="8192">MKSTCERCSASLGLTDRAFICSFENTFCPQCAEQLEHRCPSCQAELVQRPARTRSPTEVPDQGFKAKLEKLLV</sequence>
<dbReference type="Proteomes" id="UP001597425">
    <property type="component" value="Unassembled WGS sequence"/>
</dbReference>
<evidence type="ECO:0000313" key="2">
    <source>
        <dbReference type="Proteomes" id="UP001597425"/>
    </source>
</evidence>
<dbReference type="InterPro" id="IPR010696">
    <property type="entry name" value="DUF1272"/>
</dbReference>
<proteinExistence type="predicted"/>
<reference evidence="2" key="1">
    <citation type="journal article" date="2019" name="Int. J. Syst. Evol. Microbiol.">
        <title>The Global Catalogue of Microorganisms (GCM) 10K type strain sequencing project: providing services to taxonomists for standard genome sequencing and annotation.</title>
        <authorList>
            <consortium name="The Broad Institute Genomics Platform"/>
            <consortium name="The Broad Institute Genome Sequencing Center for Infectious Disease"/>
            <person name="Wu L."/>
            <person name="Ma J."/>
        </authorList>
    </citation>
    <scope>NUCLEOTIDE SEQUENCE [LARGE SCALE GENOMIC DNA]</scope>
    <source>
        <strain evidence="2">KCTC 12848</strain>
    </source>
</reference>
<comment type="caution">
    <text evidence="1">The sequence shown here is derived from an EMBL/GenBank/DDBJ whole genome shotgun (WGS) entry which is preliminary data.</text>
</comment>
<protein>
    <submittedName>
        <fullName evidence="1">DUF1272 domain-containing protein</fullName>
    </submittedName>
</protein>
<gene>
    <name evidence="1" type="ORF">ACFSKX_04855</name>
</gene>
<dbReference type="EMBL" id="JBHUJD010000004">
    <property type="protein sequence ID" value="MFD2309739.1"/>
    <property type="molecule type" value="Genomic_DNA"/>
</dbReference>
<organism evidence="1 2">
    <name type="scientific">Microbulbifer halophilus</name>
    <dbReference type="NCBI Taxonomy" id="453963"/>
    <lineage>
        <taxon>Bacteria</taxon>
        <taxon>Pseudomonadati</taxon>
        <taxon>Pseudomonadota</taxon>
        <taxon>Gammaproteobacteria</taxon>
        <taxon>Cellvibrionales</taxon>
        <taxon>Microbulbiferaceae</taxon>
        <taxon>Microbulbifer</taxon>
    </lineage>
</organism>
<dbReference type="Pfam" id="PF06906">
    <property type="entry name" value="DUF1272"/>
    <property type="match status" value="1"/>
</dbReference>
<keyword evidence="2" id="KW-1185">Reference proteome</keyword>